<gene>
    <name evidence="1" type="ORF">SPARVUS_LOCUS16080695</name>
</gene>
<reference evidence="1" key="1">
    <citation type="submission" date="2023-05" db="EMBL/GenBank/DDBJ databases">
        <authorList>
            <person name="Stuckert A."/>
        </authorList>
    </citation>
    <scope>NUCLEOTIDE SEQUENCE</scope>
</reference>
<sequence>MYSTITMMRGRALARHSPMVVVKEIQPILLERKTVRARAKPNRSQLFESVKDKNPVCWMQTSST</sequence>
<evidence type="ECO:0000313" key="2">
    <source>
        <dbReference type="Proteomes" id="UP001162483"/>
    </source>
</evidence>
<protein>
    <submittedName>
        <fullName evidence="1">Uncharacterized protein</fullName>
    </submittedName>
</protein>
<name>A0ABN9HKN3_9NEOB</name>
<keyword evidence="2" id="KW-1185">Reference proteome</keyword>
<dbReference type="Proteomes" id="UP001162483">
    <property type="component" value="Unassembled WGS sequence"/>
</dbReference>
<dbReference type="EMBL" id="CATNWA010021021">
    <property type="protein sequence ID" value="CAI9621036.1"/>
    <property type="molecule type" value="Genomic_DNA"/>
</dbReference>
<proteinExistence type="predicted"/>
<evidence type="ECO:0000313" key="1">
    <source>
        <dbReference type="EMBL" id="CAI9621036.1"/>
    </source>
</evidence>
<accession>A0ABN9HKN3</accession>
<organism evidence="1 2">
    <name type="scientific">Staurois parvus</name>
    <dbReference type="NCBI Taxonomy" id="386267"/>
    <lineage>
        <taxon>Eukaryota</taxon>
        <taxon>Metazoa</taxon>
        <taxon>Chordata</taxon>
        <taxon>Craniata</taxon>
        <taxon>Vertebrata</taxon>
        <taxon>Euteleostomi</taxon>
        <taxon>Amphibia</taxon>
        <taxon>Batrachia</taxon>
        <taxon>Anura</taxon>
        <taxon>Neobatrachia</taxon>
        <taxon>Ranoidea</taxon>
        <taxon>Ranidae</taxon>
        <taxon>Staurois</taxon>
    </lineage>
</organism>
<comment type="caution">
    <text evidence="1">The sequence shown here is derived from an EMBL/GenBank/DDBJ whole genome shotgun (WGS) entry which is preliminary data.</text>
</comment>